<reference evidence="4" key="1">
    <citation type="submission" date="2023-02" db="EMBL/GenBank/DDBJ databases">
        <title>Nocardiopsis ansamitocini NBRC 112285.</title>
        <authorList>
            <person name="Ichikawa N."/>
            <person name="Sato H."/>
            <person name="Tonouchi N."/>
        </authorList>
    </citation>
    <scope>NUCLEOTIDE SEQUENCE</scope>
    <source>
        <strain evidence="4">NBRC 112285</strain>
    </source>
</reference>
<protein>
    <recommendedName>
        <fullName evidence="6">6-phosphogluconolactonase</fullName>
    </recommendedName>
</protein>
<dbReference type="Gene3D" id="2.130.10.10">
    <property type="entry name" value="YVTN repeat-like/Quinoprotein amine dehydrogenase"/>
    <property type="match status" value="1"/>
</dbReference>
<comment type="caution">
    <text evidence="4">The sequence shown here is derived from an EMBL/GenBank/DDBJ whole genome shotgun (WGS) entry which is preliminary data.</text>
</comment>
<evidence type="ECO:0008006" key="6">
    <source>
        <dbReference type="Google" id="ProtNLM"/>
    </source>
</evidence>
<evidence type="ECO:0000256" key="3">
    <source>
        <dbReference type="SAM" id="SignalP"/>
    </source>
</evidence>
<dbReference type="PANTHER" id="PTHR30344">
    <property type="entry name" value="6-PHOSPHOGLUCONOLACTONASE-RELATED"/>
    <property type="match status" value="1"/>
</dbReference>
<dbReference type="InterPro" id="IPR015943">
    <property type="entry name" value="WD40/YVTN_repeat-like_dom_sf"/>
</dbReference>
<dbReference type="Proteomes" id="UP001165092">
    <property type="component" value="Unassembled WGS sequence"/>
</dbReference>
<dbReference type="InterPro" id="IPR019405">
    <property type="entry name" value="Lactonase_7-beta_prop"/>
</dbReference>
<dbReference type="GO" id="GO:0017057">
    <property type="term" value="F:6-phosphogluconolactonase activity"/>
    <property type="evidence" value="ECO:0007669"/>
    <property type="project" value="TreeGrafter"/>
</dbReference>
<organism evidence="4 5">
    <name type="scientific">Nocardiopsis ansamitocini</name>
    <dbReference type="NCBI Taxonomy" id="1670832"/>
    <lineage>
        <taxon>Bacteria</taxon>
        <taxon>Bacillati</taxon>
        <taxon>Actinomycetota</taxon>
        <taxon>Actinomycetes</taxon>
        <taxon>Streptosporangiales</taxon>
        <taxon>Nocardiopsidaceae</taxon>
        <taxon>Nocardiopsis</taxon>
    </lineage>
</organism>
<dbReference type="InterPro" id="IPR050282">
    <property type="entry name" value="Cycloisomerase_2"/>
</dbReference>
<comment type="similarity">
    <text evidence="1">Belongs to the cycloisomerase 2 family.</text>
</comment>
<feature type="signal peptide" evidence="3">
    <location>
        <begin position="1"/>
        <end position="19"/>
    </location>
</feature>
<accession>A0A9W6UJ58</accession>
<name>A0A9W6UJ58_9ACTN</name>
<dbReference type="PANTHER" id="PTHR30344:SF1">
    <property type="entry name" value="6-PHOSPHOGLUCONOLACTONASE"/>
    <property type="match status" value="1"/>
</dbReference>
<evidence type="ECO:0000256" key="2">
    <source>
        <dbReference type="SAM" id="MobiDB-lite"/>
    </source>
</evidence>
<proteinExistence type="inferred from homology"/>
<keyword evidence="5" id="KW-1185">Reference proteome</keyword>
<dbReference type="RefSeq" id="WP_285758945.1">
    <property type="nucleotide sequence ID" value="NZ_BSQG01000003.1"/>
</dbReference>
<sequence>MTQRLLLWIGSYTSGSAAAATGVQRVWLDPADGRLSGAGTAAPAVDPSFLATDGAGCVFAVNETMEGGVTGFVRTGEAALAESGATHTGGSSPCHLLVHPAGRHVITANYGDGSLSVHPITADGVPGTSIQRVEHTGSGPDRQRQEGSHAHSVCLAPGGTHLLVADLGTDELRCHPFDPRSDQPLGAGHLAAQLEPGTGPRHLAVHRSGHIYVAGELDARVHILRWDPDTATAQPLAALPATEDAPDVNYPAEIALSADGSRLYLSNRGPDSITTFAVTEDGAMLTRLAQTPTGGTWPRHFAQVGDYIVVANQNSATVTVLPVDPANGIPGPVRHSLELPSPVCVLPAV</sequence>
<dbReference type="AlphaFoldDB" id="A0A9W6UJ58"/>
<evidence type="ECO:0000256" key="1">
    <source>
        <dbReference type="ARBA" id="ARBA00005564"/>
    </source>
</evidence>
<evidence type="ECO:0000313" key="5">
    <source>
        <dbReference type="Proteomes" id="UP001165092"/>
    </source>
</evidence>
<dbReference type="Pfam" id="PF10282">
    <property type="entry name" value="Lactonase"/>
    <property type="match status" value="1"/>
</dbReference>
<dbReference type="InterPro" id="IPR011048">
    <property type="entry name" value="Haem_d1_sf"/>
</dbReference>
<feature type="chain" id="PRO_5040777827" description="6-phosphogluconolactonase" evidence="3">
    <location>
        <begin position="20"/>
        <end position="349"/>
    </location>
</feature>
<evidence type="ECO:0000313" key="4">
    <source>
        <dbReference type="EMBL" id="GLU47720.1"/>
    </source>
</evidence>
<keyword evidence="3" id="KW-0732">Signal</keyword>
<dbReference type="EMBL" id="BSQG01000003">
    <property type="protein sequence ID" value="GLU47720.1"/>
    <property type="molecule type" value="Genomic_DNA"/>
</dbReference>
<feature type="region of interest" description="Disordered" evidence="2">
    <location>
        <begin position="126"/>
        <end position="152"/>
    </location>
</feature>
<gene>
    <name evidence="4" type="ORF">Nans01_20710</name>
</gene>
<dbReference type="SUPFAM" id="SSF51004">
    <property type="entry name" value="C-terminal (heme d1) domain of cytochrome cd1-nitrite reductase"/>
    <property type="match status" value="1"/>
</dbReference>